<sequence>MSRTFVITGGAKGIGRCMVEYFASKGDKVYFIDNDAKTTIVVSNQLRGKGWDVHDFVGDIADKKTLIDFAAKVFQENPDGVHCLINNACLMRGGILKGCDYEDFLYIQQVGVVAPFMLSKLFKDHFCGVGSIVNISSTRAFQSQPNTESYSAAKGGITALTHAMAVSLSGVAHVNAIAPGWIDTGKYHDENYQPAYSEGDEKQHPSGRVGDPMDIVRAVEFLCDNRNSFINGQCITIDGGMSKLMVYHGDCGWKLQESED</sequence>
<evidence type="ECO:0000313" key="3">
    <source>
        <dbReference type="EMBL" id="CUQ49628.1"/>
    </source>
</evidence>
<dbReference type="GO" id="GO:0004316">
    <property type="term" value="F:3-oxoacyl-[acyl-carrier-protein] reductase (NADPH) activity"/>
    <property type="evidence" value="ECO:0007669"/>
    <property type="project" value="UniProtKB-EC"/>
</dbReference>
<dbReference type="RefSeq" id="WP_055173791.1">
    <property type="nucleotide sequence ID" value="NZ_CP081920.1"/>
</dbReference>
<name>A0A174ULD8_9BACE</name>
<dbReference type="Proteomes" id="UP000095657">
    <property type="component" value="Unassembled WGS sequence"/>
</dbReference>
<evidence type="ECO:0000313" key="4">
    <source>
        <dbReference type="Proteomes" id="UP000095657"/>
    </source>
</evidence>
<dbReference type="PANTHER" id="PTHR42879:SF2">
    <property type="entry name" value="3-OXOACYL-[ACYL-CARRIER-PROTEIN] REDUCTASE FABG"/>
    <property type="match status" value="1"/>
</dbReference>
<dbReference type="PANTHER" id="PTHR42879">
    <property type="entry name" value="3-OXOACYL-(ACYL-CARRIER-PROTEIN) REDUCTASE"/>
    <property type="match status" value="1"/>
</dbReference>
<dbReference type="STRING" id="47678.ERS852494_04333"/>
<reference evidence="4 5" key="1">
    <citation type="submission" date="2015-09" db="EMBL/GenBank/DDBJ databases">
        <authorList>
            <consortium name="Pathogen Informatics"/>
        </authorList>
    </citation>
    <scope>NUCLEOTIDE SEQUENCE [LARGE SCALE GENOMIC DNA]</scope>
    <source>
        <strain evidence="2 4">2789STDY5834880</strain>
        <strain evidence="3 5">2789STDY5834946</strain>
    </source>
</reference>
<dbReference type="EC" id="1.1.1.100" evidence="2"/>
<keyword evidence="2" id="KW-0560">Oxidoreductase</keyword>
<organism evidence="2 4">
    <name type="scientific">Bacteroides caccae</name>
    <dbReference type="NCBI Taxonomy" id="47678"/>
    <lineage>
        <taxon>Bacteria</taxon>
        <taxon>Pseudomonadati</taxon>
        <taxon>Bacteroidota</taxon>
        <taxon>Bacteroidia</taxon>
        <taxon>Bacteroidales</taxon>
        <taxon>Bacteroidaceae</taxon>
        <taxon>Bacteroides</taxon>
    </lineage>
</organism>
<dbReference type="AlphaFoldDB" id="A0A174ULD8"/>
<evidence type="ECO:0000313" key="2">
    <source>
        <dbReference type="EMBL" id="CUQ21601.1"/>
    </source>
</evidence>
<dbReference type="InterPro" id="IPR020904">
    <property type="entry name" value="Sc_DH/Rdtase_CS"/>
</dbReference>
<comment type="similarity">
    <text evidence="1">Belongs to the short-chain dehydrogenases/reductases (SDR) family.</text>
</comment>
<dbReference type="EMBL" id="CZBL01000019">
    <property type="protein sequence ID" value="CUQ49628.1"/>
    <property type="molecule type" value="Genomic_DNA"/>
</dbReference>
<protein>
    <submittedName>
        <fullName evidence="2">Oxidoreductase</fullName>
        <ecNumber evidence="2">1.1.1.100</ecNumber>
    </submittedName>
</protein>
<proteinExistence type="inferred from homology"/>
<dbReference type="GO" id="GO:0032787">
    <property type="term" value="P:monocarboxylic acid metabolic process"/>
    <property type="evidence" value="ECO:0007669"/>
    <property type="project" value="UniProtKB-ARBA"/>
</dbReference>
<gene>
    <name evidence="2" type="primary">fabG_5</name>
    <name evidence="3" type="synonym">fabG_4</name>
    <name evidence="2" type="ORF">ERS852494_04333</name>
    <name evidence="3" type="ORF">ERS852558_03845</name>
</gene>
<dbReference type="Proteomes" id="UP000095725">
    <property type="component" value="Unassembled WGS sequence"/>
</dbReference>
<dbReference type="EMBL" id="CZAI01000017">
    <property type="protein sequence ID" value="CUQ21601.1"/>
    <property type="molecule type" value="Genomic_DNA"/>
</dbReference>
<dbReference type="InterPro" id="IPR050259">
    <property type="entry name" value="SDR"/>
</dbReference>
<evidence type="ECO:0000313" key="5">
    <source>
        <dbReference type="Proteomes" id="UP000095725"/>
    </source>
</evidence>
<dbReference type="PRINTS" id="PR00080">
    <property type="entry name" value="SDRFAMILY"/>
</dbReference>
<accession>A0A174ULD8</accession>
<dbReference type="PROSITE" id="PS00061">
    <property type="entry name" value="ADH_SHORT"/>
    <property type="match status" value="1"/>
</dbReference>
<dbReference type="InterPro" id="IPR036291">
    <property type="entry name" value="NAD(P)-bd_dom_sf"/>
</dbReference>
<dbReference type="InterPro" id="IPR002347">
    <property type="entry name" value="SDR_fam"/>
</dbReference>
<dbReference type="PRINTS" id="PR00081">
    <property type="entry name" value="GDHRDH"/>
</dbReference>
<dbReference type="SUPFAM" id="SSF51735">
    <property type="entry name" value="NAD(P)-binding Rossmann-fold domains"/>
    <property type="match status" value="1"/>
</dbReference>
<dbReference type="Gene3D" id="3.40.50.720">
    <property type="entry name" value="NAD(P)-binding Rossmann-like Domain"/>
    <property type="match status" value="1"/>
</dbReference>
<dbReference type="Pfam" id="PF13561">
    <property type="entry name" value="adh_short_C2"/>
    <property type="match status" value="1"/>
</dbReference>
<evidence type="ECO:0000256" key="1">
    <source>
        <dbReference type="ARBA" id="ARBA00006484"/>
    </source>
</evidence>